<protein>
    <submittedName>
        <fullName evidence="2">6836_t:CDS:1</fullName>
    </submittedName>
</protein>
<dbReference type="EMBL" id="CAJVPL010005338">
    <property type="protein sequence ID" value="CAG8657085.1"/>
    <property type="molecule type" value="Genomic_DNA"/>
</dbReference>
<evidence type="ECO:0000313" key="3">
    <source>
        <dbReference type="Proteomes" id="UP000789831"/>
    </source>
</evidence>
<dbReference type="OrthoDB" id="2392981at2759"/>
<organism evidence="2 3">
    <name type="scientific">Ambispora gerdemannii</name>
    <dbReference type="NCBI Taxonomy" id="144530"/>
    <lineage>
        <taxon>Eukaryota</taxon>
        <taxon>Fungi</taxon>
        <taxon>Fungi incertae sedis</taxon>
        <taxon>Mucoromycota</taxon>
        <taxon>Glomeromycotina</taxon>
        <taxon>Glomeromycetes</taxon>
        <taxon>Archaeosporales</taxon>
        <taxon>Ambisporaceae</taxon>
        <taxon>Ambispora</taxon>
    </lineage>
</organism>
<gene>
    <name evidence="2" type="ORF">AGERDE_LOCUS11646</name>
</gene>
<name>A0A9N9E2B4_9GLOM</name>
<keyword evidence="3" id="KW-1185">Reference proteome</keyword>
<dbReference type="AlphaFoldDB" id="A0A9N9E2B4"/>
<proteinExistence type="predicted"/>
<feature type="signal peptide" evidence="1">
    <location>
        <begin position="1"/>
        <end position="20"/>
    </location>
</feature>
<evidence type="ECO:0000256" key="1">
    <source>
        <dbReference type="SAM" id="SignalP"/>
    </source>
</evidence>
<accession>A0A9N9E2B4</accession>
<reference evidence="2" key="1">
    <citation type="submission" date="2021-06" db="EMBL/GenBank/DDBJ databases">
        <authorList>
            <person name="Kallberg Y."/>
            <person name="Tangrot J."/>
            <person name="Rosling A."/>
        </authorList>
    </citation>
    <scope>NUCLEOTIDE SEQUENCE</scope>
    <source>
        <strain evidence="2">MT106</strain>
    </source>
</reference>
<evidence type="ECO:0000313" key="2">
    <source>
        <dbReference type="EMBL" id="CAG8657085.1"/>
    </source>
</evidence>
<comment type="caution">
    <text evidence="2">The sequence shown here is derived from an EMBL/GenBank/DDBJ whole genome shotgun (WGS) entry which is preliminary data.</text>
</comment>
<keyword evidence="1" id="KW-0732">Signal</keyword>
<sequence>MKTNFLFVFALLAMICIVNAIPHQLHKRTTTFGPCPVLLPLVELSVTISPDPLVSGKTATFFVKGELTSPATKDFLIYVQIAGMDPPFYSKIPLGTTVNVVLEVPVPANLPADYGIQVDIVDTKTATPVACAFAVVSATTMSFKQ</sequence>
<dbReference type="Proteomes" id="UP000789831">
    <property type="component" value="Unassembled WGS sequence"/>
</dbReference>
<feature type="chain" id="PRO_5040344050" evidence="1">
    <location>
        <begin position="21"/>
        <end position="145"/>
    </location>
</feature>